<dbReference type="Proteomes" id="UP001548189">
    <property type="component" value="Unassembled WGS sequence"/>
</dbReference>
<keyword evidence="3" id="KW-1133">Transmembrane helix</keyword>
<name>A0ABV2BYZ8_9GAMM</name>
<gene>
    <name evidence="5" type="ORF">ABVT43_17960</name>
</gene>
<feature type="compositionally biased region" description="Low complexity" evidence="2">
    <location>
        <begin position="406"/>
        <end position="426"/>
    </location>
</feature>
<protein>
    <recommendedName>
        <fullName evidence="4">FimV N-terminal domain-containing protein</fullName>
    </recommendedName>
</protein>
<reference evidence="5 6" key="1">
    <citation type="submission" date="2024-06" db="EMBL/GenBank/DDBJ databases">
        <authorList>
            <person name="Li F."/>
        </authorList>
    </citation>
    <scope>NUCLEOTIDE SEQUENCE [LARGE SCALE GENOMIC DNA]</scope>
    <source>
        <strain evidence="5 6">GXAS 311</strain>
    </source>
</reference>
<feature type="compositionally biased region" description="Polar residues" evidence="2">
    <location>
        <begin position="427"/>
        <end position="444"/>
    </location>
</feature>
<comment type="caution">
    <text evidence="5">The sequence shown here is derived from an EMBL/GenBank/DDBJ whole genome shotgun (WGS) entry which is preliminary data.</text>
</comment>
<dbReference type="RefSeq" id="WP_353897615.1">
    <property type="nucleotide sequence ID" value="NZ_JBEVCJ010000032.1"/>
</dbReference>
<dbReference type="InterPro" id="IPR057840">
    <property type="entry name" value="FimV_N"/>
</dbReference>
<sequence length="626" mass="69964">MPRLNLLSLAIAVSLTTPTTNLLAIGFGNPDTAAILNRPLNISLPIIATEYELHDIRARIANEQQHNRFGLNYPLWIPKLKFNAVETNSGPMLQITSHYPIKEPVVNFVVAIDYKGTTIFKEIALFMDPAELYANNQRLANVTNSQQSTAANAQTNRITTNHNLAKDIAVNQDTPKNTSIIPQQTRLNQPSIVVEQGQSLWRIARSWEVEHLTLTQKMQVIFDNNPHAFLNEDKNQLKLGVTLYLDTNALDSHSPSVNEPNLNKTNINTPVAKQQLAASSQPVDQQRLANRTVFIEQELSSLKADIEYERAQNAQMKQQLAKLEGLIAQLQNPQQMRQYTAQIDPMPAFKAIKDLSHSALSVISESSAETPAETDGSNNQSATQLSTNASTKAETVNDKPQVVQIENAENTTLNNSSNSALSNRNNLVPSPASQNSDQTLTTSTDNGPSFWQTFSWLVIALLLAYLGSRYTTRRKVKRFTQELDDQLETIASNQQQDQSKPPSVRELSIPKNVSTSAQIKYLRSAADFYLSCNRYDLAKELVNESLIQYSGNTRIVQALLDIRKNIYTELDSNLKTNIVAKLDTHGKNDQSIDNSGLVFTDDEDVDLDTLNDEFIREWNEKVSSFK</sequence>
<evidence type="ECO:0000313" key="5">
    <source>
        <dbReference type="EMBL" id="MET1257033.1"/>
    </source>
</evidence>
<organism evidence="5 6">
    <name type="scientific">Aliikangiella maris</name>
    <dbReference type="NCBI Taxonomy" id="3162458"/>
    <lineage>
        <taxon>Bacteria</taxon>
        <taxon>Pseudomonadati</taxon>
        <taxon>Pseudomonadota</taxon>
        <taxon>Gammaproteobacteria</taxon>
        <taxon>Oceanospirillales</taxon>
        <taxon>Pleioneaceae</taxon>
        <taxon>Aliikangiella</taxon>
    </lineage>
</organism>
<evidence type="ECO:0000256" key="1">
    <source>
        <dbReference type="SAM" id="Coils"/>
    </source>
</evidence>
<feature type="compositionally biased region" description="Polar residues" evidence="2">
    <location>
        <begin position="364"/>
        <end position="394"/>
    </location>
</feature>
<dbReference type="EMBL" id="JBEVCJ010000032">
    <property type="protein sequence ID" value="MET1257033.1"/>
    <property type="molecule type" value="Genomic_DNA"/>
</dbReference>
<evidence type="ECO:0000256" key="2">
    <source>
        <dbReference type="SAM" id="MobiDB-lite"/>
    </source>
</evidence>
<dbReference type="Pfam" id="PF25800">
    <property type="entry name" value="FimV_N"/>
    <property type="match status" value="1"/>
</dbReference>
<accession>A0ABV2BYZ8</accession>
<feature type="region of interest" description="Disordered" evidence="2">
    <location>
        <begin position="364"/>
        <end position="444"/>
    </location>
</feature>
<proteinExistence type="predicted"/>
<feature type="transmembrane region" description="Helical" evidence="3">
    <location>
        <begin position="450"/>
        <end position="468"/>
    </location>
</feature>
<feature type="coiled-coil region" evidence="1">
    <location>
        <begin position="299"/>
        <end position="326"/>
    </location>
</feature>
<keyword evidence="6" id="KW-1185">Reference proteome</keyword>
<keyword evidence="3" id="KW-0472">Membrane</keyword>
<keyword evidence="1" id="KW-0175">Coiled coil</keyword>
<keyword evidence="3" id="KW-0812">Transmembrane</keyword>
<feature type="domain" description="FimV N-terminal" evidence="4">
    <location>
        <begin position="26"/>
        <end position="129"/>
    </location>
</feature>
<evidence type="ECO:0000259" key="4">
    <source>
        <dbReference type="Pfam" id="PF25800"/>
    </source>
</evidence>
<evidence type="ECO:0000313" key="6">
    <source>
        <dbReference type="Proteomes" id="UP001548189"/>
    </source>
</evidence>
<evidence type="ECO:0000256" key="3">
    <source>
        <dbReference type="SAM" id="Phobius"/>
    </source>
</evidence>